<proteinExistence type="predicted"/>
<reference evidence="1" key="2">
    <citation type="submission" date="2023-05" db="EMBL/GenBank/DDBJ databases">
        <authorList>
            <person name="Fouks B."/>
        </authorList>
    </citation>
    <scope>NUCLEOTIDE SEQUENCE</scope>
    <source>
        <strain evidence="1">Stay&amp;Tobe</strain>
        <tissue evidence="1">Testes</tissue>
    </source>
</reference>
<gene>
    <name evidence="1" type="ORF">L9F63_011463</name>
</gene>
<evidence type="ECO:0000313" key="2">
    <source>
        <dbReference type="Proteomes" id="UP001233999"/>
    </source>
</evidence>
<keyword evidence="2" id="KW-1185">Reference proteome</keyword>
<evidence type="ECO:0000313" key="1">
    <source>
        <dbReference type="EMBL" id="KAJ9597679.1"/>
    </source>
</evidence>
<dbReference type="AlphaFoldDB" id="A0AAD8AES9"/>
<comment type="caution">
    <text evidence="1">The sequence shown here is derived from an EMBL/GenBank/DDBJ whole genome shotgun (WGS) entry which is preliminary data.</text>
</comment>
<accession>A0AAD8AES9</accession>
<feature type="non-terminal residue" evidence="1">
    <location>
        <position position="65"/>
    </location>
</feature>
<dbReference type="EMBL" id="JASPKZ010001592">
    <property type="protein sequence ID" value="KAJ9597679.1"/>
    <property type="molecule type" value="Genomic_DNA"/>
</dbReference>
<reference evidence="1" key="1">
    <citation type="journal article" date="2023" name="IScience">
        <title>Live-bearing cockroach genome reveals convergent evolutionary mechanisms linked to viviparity in insects and beyond.</title>
        <authorList>
            <person name="Fouks B."/>
            <person name="Harrison M.C."/>
            <person name="Mikhailova A.A."/>
            <person name="Marchal E."/>
            <person name="English S."/>
            <person name="Carruthers M."/>
            <person name="Jennings E.C."/>
            <person name="Chiamaka E.L."/>
            <person name="Frigard R.A."/>
            <person name="Pippel M."/>
            <person name="Attardo G.M."/>
            <person name="Benoit J.B."/>
            <person name="Bornberg-Bauer E."/>
            <person name="Tobe S.S."/>
        </authorList>
    </citation>
    <scope>NUCLEOTIDE SEQUENCE</scope>
    <source>
        <strain evidence="1">Stay&amp;Tobe</strain>
    </source>
</reference>
<sequence length="65" mass="7691">CTVSESNLKEIQFTTLDKTLKPIMLTLEQRVELVLLCRDNYRTLREAADEFHRRHPEISKPSFQT</sequence>
<protein>
    <submittedName>
        <fullName evidence="1">Uncharacterized protein</fullName>
    </submittedName>
</protein>
<name>A0AAD8AES9_DIPPU</name>
<organism evidence="1 2">
    <name type="scientific">Diploptera punctata</name>
    <name type="common">Pacific beetle cockroach</name>
    <dbReference type="NCBI Taxonomy" id="6984"/>
    <lineage>
        <taxon>Eukaryota</taxon>
        <taxon>Metazoa</taxon>
        <taxon>Ecdysozoa</taxon>
        <taxon>Arthropoda</taxon>
        <taxon>Hexapoda</taxon>
        <taxon>Insecta</taxon>
        <taxon>Pterygota</taxon>
        <taxon>Neoptera</taxon>
        <taxon>Polyneoptera</taxon>
        <taxon>Dictyoptera</taxon>
        <taxon>Blattodea</taxon>
        <taxon>Blaberoidea</taxon>
        <taxon>Blaberidae</taxon>
        <taxon>Diplopterinae</taxon>
        <taxon>Diploptera</taxon>
    </lineage>
</organism>
<feature type="non-terminal residue" evidence="1">
    <location>
        <position position="1"/>
    </location>
</feature>
<dbReference type="Proteomes" id="UP001233999">
    <property type="component" value="Unassembled WGS sequence"/>
</dbReference>